<feature type="binding site" evidence="1">
    <location>
        <position position="64"/>
    </location>
    <ligand>
        <name>Mg(2+)</name>
        <dbReference type="ChEBI" id="CHEBI:18420"/>
        <label>4</label>
    </ligand>
</feature>
<keyword evidence="1" id="KW-0784">Thiamine biosynthesis</keyword>
<dbReference type="InterPro" id="IPR016188">
    <property type="entry name" value="PurM-like_N"/>
</dbReference>
<feature type="binding site" evidence="1">
    <location>
        <position position="285"/>
    </location>
    <ligand>
        <name>substrate</name>
    </ligand>
</feature>
<dbReference type="PANTHER" id="PTHR30270:SF0">
    <property type="entry name" value="THIAMINE-MONOPHOSPHATE KINASE"/>
    <property type="match status" value="1"/>
</dbReference>
<keyword evidence="1 3" id="KW-0808">Transferase</keyword>
<reference evidence="3" key="1">
    <citation type="journal article" date="2020" name="mSystems">
        <title>Genome- and Community-Level Interaction Insights into Carbon Utilization and Element Cycling Functions of Hydrothermarchaeota in Hydrothermal Sediment.</title>
        <authorList>
            <person name="Zhou Z."/>
            <person name="Liu Y."/>
            <person name="Xu W."/>
            <person name="Pan J."/>
            <person name="Luo Z.H."/>
            <person name="Li M."/>
        </authorList>
    </citation>
    <scope>NUCLEOTIDE SEQUENCE [LARGE SCALE GENOMIC DNA]</scope>
    <source>
        <strain evidence="3">HyVt-102</strain>
    </source>
</reference>
<accession>A0A7C0VB58</accession>
<feature type="binding site" evidence="1">
    <location>
        <position position="109"/>
    </location>
    <ligand>
        <name>Mg(2+)</name>
        <dbReference type="ChEBI" id="CHEBI:18420"/>
        <label>1</label>
    </ligand>
</feature>
<dbReference type="AlphaFoldDB" id="A0A7C0VB58"/>
<feature type="binding site" evidence="1">
    <location>
        <position position="64"/>
    </location>
    <ligand>
        <name>Mg(2+)</name>
        <dbReference type="ChEBI" id="CHEBI:18420"/>
        <label>2</label>
    </ligand>
</feature>
<comment type="caution">
    <text evidence="3">The sequence shown here is derived from an EMBL/GenBank/DDBJ whole genome shotgun (WGS) entry which is preliminary data.</text>
</comment>
<dbReference type="GO" id="GO:0005524">
    <property type="term" value="F:ATP binding"/>
    <property type="evidence" value="ECO:0007669"/>
    <property type="project" value="UniProtKB-UniRule"/>
</dbReference>
<dbReference type="SUPFAM" id="SSF55326">
    <property type="entry name" value="PurM N-terminal domain-like"/>
    <property type="match status" value="1"/>
</dbReference>
<feature type="binding site" evidence="1">
    <location>
        <position position="64"/>
    </location>
    <ligand>
        <name>Mg(2+)</name>
        <dbReference type="ChEBI" id="CHEBI:18420"/>
        <label>3</label>
    </ligand>
</feature>
<dbReference type="CDD" id="cd02194">
    <property type="entry name" value="ThiL"/>
    <property type="match status" value="1"/>
</dbReference>
<dbReference type="PANTHER" id="PTHR30270">
    <property type="entry name" value="THIAMINE-MONOPHOSPHATE KINASE"/>
    <property type="match status" value="1"/>
</dbReference>
<feature type="binding site" evidence="1">
    <location>
        <position position="24"/>
    </location>
    <ligand>
        <name>Mg(2+)</name>
        <dbReference type="ChEBI" id="CHEBI:18420"/>
        <label>3</label>
    </ligand>
</feature>
<dbReference type="InterPro" id="IPR036676">
    <property type="entry name" value="PurM-like_C_sf"/>
</dbReference>
<comment type="catalytic activity">
    <reaction evidence="1">
        <text>thiamine phosphate + ATP = thiamine diphosphate + ADP</text>
        <dbReference type="Rhea" id="RHEA:15913"/>
        <dbReference type="ChEBI" id="CHEBI:30616"/>
        <dbReference type="ChEBI" id="CHEBI:37575"/>
        <dbReference type="ChEBI" id="CHEBI:58937"/>
        <dbReference type="ChEBI" id="CHEBI:456216"/>
        <dbReference type="EC" id="2.7.4.16"/>
    </reaction>
</comment>
<dbReference type="SUPFAM" id="SSF56042">
    <property type="entry name" value="PurM C-terminal domain-like"/>
    <property type="match status" value="1"/>
</dbReference>
<dbReference type="InterPro" id="IPR006283">
    <property type="entry name" value="ThiL-like"/>
</dbReference>
<dbReference type="PIRSF" id="PIRSF005303">
    <property type="entry name" value="Thiam_monoph_kin"/>
    <property type="match status" value="1"/>
</dbReference>
<protein>
    <recommendedName>
        <fullName evidence="1">Thiamine-monophosphate kinase</fullName>
        <shortName evidence="1">TMP kinase</shortName>
        <shortName evidence="1">Thiamine-phosphate kinase</shortName>
        <ecNumber evidence="1">2.7.4.16</ecNumber>
    </recommendedName>
</protein>
<dbReference type="UniPathway" id="UPA00060">
    <property type="reaction ID" value="UER00142"/>
</dbReference>
<dbReference type="Gene3D" id="3.30.1330.10">
    <property type="entry name" value="PurM-like, N-terminal domain"/>
    <property type="match status" value="1"/>
</dbReference>
<feature type="binding site" evidence="1">
    <location>
        <position position="24"/>
    </location>
    <ligand>
        <name>Mg(2+)</name>
        <dbReference type="ChEBI" id="CHEBI:18420"/>
        <label>4</label>
    </ligand>
</feature>
<feature type="domain" description="PurM-like N-terminal" evidence="2">
    <location>
        <begin position="22"/>
        <end position="125"/>
    </location>
</feature>
<dbReference type="InterPro" id="IPR036921">
    <property type="entry name" value="PurM-like_N_sf"/>
</dbReference>
<dbReference type="GO" id="GO:0009030">
    <property type="term" value="F:thiamine-phosphate kinase activity"/>
    <property type="evidence" value="ECO:0007669"/>
    <property type="project" value="UniProtKB-UniRule"/>
</dbReference>
<comment type="function">
    <text evidence="1">Catalyzes the ATP-dependent phosphorylation of thiamine-monophosphate (TMP) to form thiamine-pyrophosphate (TPP), the active form of vitamin B1.</text>
</comment>
<dbReference type="NCBIfam" id="TIGR01379">
    <property type="entry name" value="thiL"/>
    <property type="match status" value="1"/>
</dbReference>
<name>A0A7C0VB58_UNCW3</name>
<feature type="binding site" evidence="1">
    <location>
        <position position="43"/>
    </location>
    <ligand>
        <name>substrate</name>
    </ligand>
</feature>
<feature type="binding site" evidence="1">
    <location>
        <position position="36"/>
    </location>
    <ligand>
        <name>Mg(2+)</name>
        <dbReference type="ChEBI" id="CHEBI:18420"/>
        <label>2</label>
    </ligand>
</feature>
<feature type="binding site" evidence="1">
    <location>
        <position position="193"/>
    </location>
    <ligand>
        <name>ATP</name>
        <dbReference type="ChEBI" id="CHEBI:30616"/>
    </ligand>
</feature>
<feature type="binding site" evidence="1">
    <location>
        <position position="34"/>
    </location>
    <ligand>
        <name>Mg(2+)</name>
        <dbReference type="ChEBI" id="CHEBI:18420"/>
        <label>4</label>
    </ligand>
</feature>
<feature type="binding site" evidence="1">
    <location>
        <begin position="108"/>
        <end position="109"/>
    </location>
    <ligand>
        <name>ATP</name>
        <dbReference type="ChEBI" id="CHEBI:30616"/>
    </ligand>
</feature>
<sequence>MKRTEDFIIEYIGDLFSSPFIGDDCAVIDNRIITKDIFIMGTHFPEELPLYYAGWRSFAGALSDIAAMGGKPEYFFMGIAGESSDVIKEMVKGVSELARIYGVELAGGDTVFSRLAVLSFTVVGKAENPIMRKGARPGDYVYVTGDLGGARAGLELFLSGERATEKFIKPLPRIKEGIELVEKYNITSMIDISDGLLRDVERISRINGVSINLAGEAIPINQDAMYYCKERGLHPVVFSVNSGEEYELLFTSPDDIKEDYVTRIGEVDGGVGINLDNKPVSPEGFEHFMEGK</sequence>
<keyword evidence="1 3" id="KW-0418">Kinase</keyword>
<proteinExistence type="inferred from homology"/>
<gene>
    <name evidence="1 3" type="primary">thiL</name>
    <name evidence="3" type="ORF">ENF18_06230</name>
</gene>
<evidence type="ECO:0000313" key="3">
    <source>
        <dbReference type="EMBL" id="HDI83372.1"/>
    </source>
</evidence>
<keyword evidence="1" id="KW-0067">ATP-binding</keyword>
<dbReference type="Gene3D" id="3.90.650.10">
    <property type="entry name" value="PurM-like C-terminal domain"/>
    <property type="match status" value="1"/>
</dbReference>
<comment type="similarity">
    <text evidence="1">Belongs to the thiamine-monophosphate kinase family.</text>
</comment>
<feature type="binding site" evidence="1">
    <location>
        <position position="244"/>
    </location>
    <ligand>
        <name>substrate</name>
    </ligand>
</feature>
<dbReference type="GO" id="GO:0009229">
    <property type="term" value="P:thiamine diphosphate biosynthetic process"/>
    <property type="evidence" value="ECO:0007669"/>
    <property type="project" value="UniProtKB-UniRule"/>
</dbReference>
<evidence type="ECO:0000256" key="1">
    <source>
        <dbReference type="HAMAP-Rule" id="MF_02128"/>
    </source>
</evidence>
<dbReference type="Pfam" id="PF00586">
    <property type="entry name" value="AIRS"/>
    <property type="match status" value="1"/>
</dbReference>
<keyword evidence="1" id="KW-0460">Magnesium</keyword>
<comment type="caution">
    <text evidence="1">Lacks conserved residue(s) required for the propagation of feature annotation.</text>
</comment>
<keyword evidence="1" id="KW-0479">Metal-binding</keyword>
<dbReference type="GO" id="GO:0009228">
    <property type="term" value="P:thiamine biosynthetic process"/>
    <property type="evidence" value="ECO:0007669"/>
    <property type="project" value="UniProtKB-KW"/>
</dbReference>
<organism evidence="3">
    <name type="scientific">candidate division WOR-3 bacterium</name>
    <dbReference type="NCBI Taxonomy" id="2052148"/>
    <lineage>
        <taxon>Bacteria</taxon>
        <taxon>Bacteria division WOR-3</taxon>
    </lineage>
</organism>
<feature type="binding site" evidence="1">
    <location>
        <position position="36"/>
    </location>
    <ligand>
        <name>Mg(2+)</name>
        <dbReference type="ChEBI" id="CHEBI:18420"/>
        <label>1</label>
    </ligand>
</feature>
<dbReference type="Proteomes" id="UP000885847">
    <property type="component" value="Unassembled WGS sequence"/>
</dbReference>
<feature type="binding site" evidence="1">
    <location>
        <position position="191"/>
    </location>
    <ligand>
        <name>Mg(2+)</name>
        <dbReference type="ChEBI" id="CHEBI:18420"/>
        <label>3</label>
    </ligand>
</feature>
<keyword evidence="1" id="KW-0547">Nucleotide-binding</keyword>
<evidence type="ECO:0000259" key="2">
    <source>
        <dbReference type="Pfam" id="PF00586"/>
    </source>
</evidence>
<comment type="miscellaneous">
    <text evidence="1">Reaction mechanism of ThiL seems to utilize a direct, inline transfer of the gamma-phosphate of ATP to TMP rather than a phosphorylated enzyme intermediate.</text>
</comment>
<feature type="binding site" evidence="1">
    <location>
        <position position="194"/>
    </location>
    <ligand>
        <name>Mg(2+)</name>
        <dbReference type="ChEBI" id="CHEBI:18420"/>
        <label>5</label>
    </ligand>
</feature>
<dbReference type="HAMAP" id="MF_02128">
    <property type="entry name" value="TMP_kinase"/>
    <property type="match status" value="1"/>
</dbReference>
<dbReference type="GO" id="GO:0000287">
    <property type="term" value="F:magnesium ion binding"/>
    <property type="evidence" value="ECO:0007669"/>
    <property type="project" value="UniProtKB-UniRule"/>
</dbReference>
<feature type="binding site" evidence="1">
    <location>
        <position position="132"/>
    </location>
    <ligand>
        <name>ATP</name>
        <dbReference type="ChEBI" id="CHEBI:30616"/>
    </ligand>
</feature>
<dbReference type="EMBL" id="DQWE01000295">
    <property type="protein sequence ID" value="HDI83372.1"/>
    <property type="molecule type" value="Genomic_DNA"/>
</dbReference>
<dbReference type="EC" id="2.7.4.16" evidence="1"/>
<comment type="pathway">
    <text evidence="1">Cofactor biosynthesis; thiamine diphosphate biosynthesis; thiamine diphosphate from thiamine phosphate: step 1/1.</text>
</comment>